<comment type="caution">
    <text evidence="1">The sequence shown here is derived from an EMBL/GenBank/DDBJ whole genome shotgun (WGS) entry which is preliminary data.</text>
</comment>
<dbReference type="EMBL" id="BNCK01000005">
    <property type="protein sequence ID" value="GHF94677.1"/>
    <property type="molecule type" value="Genomic_DNA"/>
</dbReference>
<protein>
    <recommendedName>
        <fullName evidence="3">WD40 repeat protein</fullName>
    </recommendedName>
</protein>
<evidence type="ECO:0000313" key="2">
    <source>
        <dbReference type="Proteomes" id="UP000623842"/>
    </source>
</evidence>
<proteinExistence type="predicted"/>
<dbReference type="AlphaFoldDB" id="A0A919BIZ1"/>
<evidence type="ECO:0000313" key="1">
    <source>
        <dbReference type="EMBL" id="GHF94677.1"/>
    </source>
</evidence>
<sequence length="296" mass="33810">MKSVYVALTILSASVVIIGESYANSIHGNNPQRYFGEQPPGLNPKLFSPKILSPDGRFEGGNFNPDMSEYYFTRKNGKYKQRTFFVIRYEDGRWGEEQETNIRWPMFSVDGNTMFLGKQYREKTSTGWSAIKNLGEFIDEQAHGLSVAANGTLYFPFFKKEDNGHGNLGFSRLVNGKYEQPVKLNADINMGQYIAHPYIAPDESYLMWDVEREDGFGQADIYLSFKLKNGVWSSPINMGNNINTAAQESSPWVSYDGKYLFFTRGNWEVNDDGTKNYVGKRYWVDAKVIESLRPSE</sequence>
<reference evidence="1" key="2">
    <citation type="submission" date="2020-09" db="EMBL/GenBank/DDBJ databases">
        <authorList>
            <person name="Sun Q."/>
            <person name="Kim S."/>
        </authorList>
    </citation>
    <scope>NUCLEOTIDE SEQUENCE</scope>
    <source>
        <strain evidence="1">KCTC 42731</strain>
    </source>
</reference>
<evidence type="ECO:0008006" key="3">
    <source>
        <dbReference type="Google" id="ProtNLM"/>
    </source>
</evidence>
<keyword evidence="2" id="KW-1185">Reference proteome</keyword>
<name>A0A919BIZ1_9GAMM</name>
<dbReference type="Proteomes" id="UP000623842">
    <property type="component" value="Unassembled WGS sequence"/>
</dbReference>
<gene>
    <name evidence="1" type="ORF">GCM10017161_23670</name>
</gene>
<dbReference type="SUPFAM" id="SSF82171">
    <property type="entry name" value="DPP6 N-terminal domain-like"/>
    <property type="match status" value="1"/>
</dbReference>
<reference evidence="1" key="1">
    <citation type="journal article" date="2014" name="Int. J. Syst. Evol. Microbiol.">
        <title>Complete genome sequence of Corynebacterium casei LMG S-19264T (=DSM 44701T), isolated from a smear-ripened cheese.</title>
        <authorList>
            <consortium name="US DOE Joint Genome Institute (JGI-PGF)"/>
            <person name="Walter F."/>
            <person name="Albersmeier A."/>
            <person name="Kalinowski J."/>
            <person name="Ruckert C."/>
        </authorList>
    </citation>
    <scope>NUCLEOTIDE SEQUENCE</scope>
    <source>
        <strain evidence="1">KCTC 42731</strain>
    </source>
</reference>
<organism evidence="1 2">
    <name type="scientific">Thalassotalea marina</name>
    <dbReference type="NCBI Taxonomy" id="1673741"/>
    <lineage>
        <taxon>Bacteria</taxon>
        <taxon>Pseudomonadati</taxon>
        <taxon>Pseudomonadota</taxon>
        <taxon>Gammaproteobacteria</taxon>
        <taxon>Alteromonadales</taxon>
        <taxon>Colwelliaceae</taxon>
        <taxon>Thalassotalea</taxon>
    </lineage>
</organism>
<dbReference type="RefSeq" id="WP_189770776.1">
    <property type="nucleotide sequence ID" value="NZ_BNCK01000005.1"/>
</dbReference>
<accession>A0A919BIZ1</accession>